<keyword evidence="2 4" id="KW-0479">Metal-binding</keyword>
<protein>
    <submittedName>
        <fullName evidence="7">Cytochrome C oxidase, cbb3-type, subunit III</fullName>
    </submittedName>
</protein>
<sequence>MFIPKYKVLLKTIRYLVIFGICSSIHLVYALDNTSIEFGMDLFLNKANCQSCHGWSGDGRKTDNQMPDGANLRESALDRDMVVTAIKCGRPGNNMPAFDRLAYSDGRCYGLLKSQMSATPMPDPPATLQNREIEAIVDFLFAKVIKQGKMNQEKCVQFWGGNPPLCGLITQ</sequence>
<reference evidence="7 8" key="1">
    <citation type="submission" date="2017-04" db="EMBL/GenBank/DDBJ databases">
        <authorList>
            <person name="Afonso C.L."/>
            <person name="Miller P.J."/>
            <person name="Scott M.A."/>
            <person name="Spackman E."/>
            <person name="Goraichik I."/>
            <person name="Dimitrov K.M."/>
            <person name="Suarez D.L."/>
            <person name="Swayne D.E."/>
        </authorList>
    </citation>
    <scope>NUCLEOTIDE SEQUENCE [LARGE SCALE GENOMIC DNA]</scope>
    <source>
        <strain evidence="7 8">VK13</strain>
    </source>
</reference>
<gene>
    <name evidence="7" type="ORF">SAMN06296008_106185</name>
</gene>
<dbReference type="InterPro" id="IPR036909">
    <property type="entry name" value="Cyt_c-like_dom_sf"/>
</dbReference>
<keyword evidence="5" id="KW-0472">Membrane</keyword>
<dbReference type="GO" id="GO:0020037">
    <property type="term" value="F:heme binding"/>
    <property type="evidence" value="ECO:0007669"/>
    <property type="project" value="InterPro"/>
</dbReference>
<feature type="domain" description="Cytochrome c" evidence="6">
    <location>
        <begin position="34"/>
        <end position="144"/>
    </location>
</feature>
<accession>A0A1W1ZX78</accession>
<dbReference type="InterPro" id="IPR009056">
    <property type="entry name" value="Cyt_c-like_dom"/>
</dbReference>
<dbReference type="EMBL" id="FWXJ01000006">
    <property type="protein sequence ID" value="SMC52741.1"/>
    <property type="molecule type" value="Genomic_DNA"/>
</dbReference>
<name>A0A1W1ZX78_9BURK</name>
<keyword evidence="5" id="KW-0812">Transmembrane</keyword>
<dbReference type="GO" id="GO:0046872">
    <property type="term" value="F:metal ion binding"/>
    <property type="evidence" value="ECO:0007669"/>
    <property type="project" value="UniProtKB-KW"/>
</dbReference>
<evidence type="ECO:0000313" key="7">
    <source>
        <dbReference type="EMBL" id="SMC52741.1"/>
    </source>
</evidence>
<keyword evidence="1 4" id="KW-0349">Heme</keyword>
<evidence type="ECO:0000256" key="5">
    <source>
        <dbReference type="SAM" id="Phobius"/>
    </source>
</evidence>
<evidence type="ECO:0000313" key="8">
    <source>
        <dbReference type="Proteomes" id="UP000192708"/>
    </source>
</evidence>
<keyword evidence="5" id="KW-1133">Transmembrane helix</keyword>
<proteinExistence type="predicted"/>
<dbReference type="Proteomes" id="UP000192708">
    <property type="component" value="Unassembled WGS sequence"/>
</dbReference>
<keyword evidence="3 4" id="KW-0408">Iron</keyword>
<evidence type="ECO:0000259" key="6">
    <source>
        <dbReference type="PROSITE" id="PS51007"/>
    </source>
</evidence>
<dbReference type="AlphaFoldDB" id="A0A1W1ZX78"/>
<keyword evidence="8" id="KW-1185">Reference proteome</keyword>
<feature type="transmembrane region" description="Helical" evidence="5">
    <location>
        <begin position="12"/>
        <end position="31"/>
    </location>
</feature>
<dbReference type="PROSITE" id="PS51007">
    <property type="entry name" value="CYTC"/>
    <property type="match status" value="1"/>
</dbReference>
<dbReference type="Gene3D" id="1.10.760.10">
    <property type="entry name" value="Cytochrome c-like domain"/>
    <property type="match status" value="1"/>
</dbReference>
<evidence type="ECO:0000256" key="2">
    <source>
        <dbReference type="ARBA" id="ARBA00022723"/>
    </source>
</evidence>
<evidence type="ECO:0000256" key="1">
    <source>
        <dbReference type="ARBA" id="ARBA00022617"/>
    </source>
</evidence>
<dbReference type="STRING" id="1938817.SAMN06296008_106185"/>
<evidence type="ECO:0000256" key="4">
    <source>
        <dbReference type="PROSITE-ProRule" id="PRU00433"/>
    </source>
</evidence>
<organism evidence="7 8">
    <name type="scientific">Polynucleobacter kasalickyi</name>
    <dbReference type="NCBI Taxonomy" id="1938817"/>
    <lineage>
        <taxon>Bacteria</taxon>
        <taxon>Pseudomonadati</taxon>
        <taxon>Pseudomonadota</taxon>
        <taxon>Betaproteobacteria</taxon>
        <taxon>Burkholderiales</taxon>
        <taxon>Burkholderiaceae</taxon>
        <taxon>Polynucleobacter</taxon>
    </lineage>
</organism>
<dbReference type="Pfam" id="PF13442">
    <property type="entry name" value="Cytochrome_CBB3"/>
    <property type="match status" value="1"/>
</dbReference>
<dbReference type="SUPFAM" id="SSF46626">
    <property type="entry name" value="Cytochrome c"/>
    <property type="match status" value="1"/>
</dbReference>
<dbReference type="GO" id="GO:0009055">
    <property type="term" value="F:electron transfer activity"/>
    <property type="evidence" value="ECO:0007669"/>
    <property type="project" value="InterPro"/>
</dbReference>
<evidence type="ECO:0000256" key="3">
    <source>
        <dbReference type="ARBA" id="ARBA00023004"/>
    </source>
</evidence>